<dbReference type="PANTHER" id="PTHR44196">
    <property type="entry name" value="DEHYDROGENASE/REDUCTASE SDR FAMILY MEMBER 7B"/>
    <property type="match status" value="1"/>
</dbReference>
<dbReference type="EMBL" id="JAFKCW010000001">
    <property type="protein sequence ID" value="MBN7799953.1"/>
    <property type="molecule type" value="Genomic_DNA"/>
</dbReference>
<dbReference type="InterPro" id="IPR036291">
    <property type="entry name" value="NAD(P)-bd_dom_sf"/>
</dbReference>
<dbReference type="SUPFAM" id="SSF51735">
    <property type="entry name" value="NAD(P)-binding Rossmann-fold domains"/>
    <property type="match status" value="1"/>
</dbReference>
<evidence type="ECO:0000313" key="5">
    <source>
        <dbReference type="EMBL" id="MBN7799953.1"/>
    </source>
</evidence>
<feature type="domain" description="Ketoreductase" evidence="4">
    <location>
        <begin position="6"/>
        <end position="188"/>
    </location>
</feature>
<comment type="similarity">
    <text evidence="1 3">Belongs to the short-chain dehydrogenases/reductases (SDR) family.</text>
</comment>
<dbReference type="InterPro" id="IPR020904">
    <property type="entry name" value="Sc_DH/Rdtase_CS"/>
</dbReference>
<evidence type="ECO:0000256" key="2">
    <source>
        <dbReference type="ARBA" id="ARBA00023002"/>
    </source>
</evidence>
<protein>
    <submittedName>
        <fullName evidence="5">SDR family NAD(P)-dependent oxidoreductase</fullName>
    </submittedName>
</protein>
<evidence type="ECO:0000256" key="3">
    <source>
        <dbReference type="RuleBase" id="RU000363"/>
    </source>
</evidence>
<evidence type="ECO:0000256" key="1">
    <source>
        <dbReference type="ARBA" id="ARBA00006484"/>
    </source>
</evidence>
<dbReference type="RefSeq" id="WP_206567922.1">
    <property type="nucleotide sequence ID" value="NZ_JAFKCW010000001.1"/>
</dbReference>
<dbReference type="PRINTS" id="PR00081">
    <property type="entry name" value="GDHRDH"/>
</dbReference>
<dbReference type="PANTHER" id="PTHR44196:SF1">
    <property type="entry name" value="DEHYDROGENASE_REDUCTASE SDR FAMILY MEMBER 7B"/>
    <property type="match status" value="1"/>
</dbReference>
<dbReference type="PRINTS" id="PR00080">
    <property type="entry name" value="SDRFAMILY"/>
</dbReference>
<proteinExistence type="inferred from homology"/>
<comment type="caution">
    <text evidence="5">The sequence shown here is derived from an EMBL/GenBank/DDBJ whole genome shotgun (WGS) entry which is preliminary data.</text>
</comment>
<name>A0ABS3BKY1_9BACT</name>
<evidence type="ECO:0000313" key="6">
    <source>
        <dbReference type="Proteomes" id="UP000664698"/>
    </source>
</evidence>
<keyword evidence="2" id="KW-0560">Oxidoreductase</keyword>
<accession>A0ABS3BKY1</accession>
<dbReference type="InterPro" id="IPR057326">
    <property type="entry name" value="KR_dom"/>
</dbReference>
<keyword evidence="6" id="KW-1185">Reference proteome</keyword>
<dbReference type="Proteomes" id="UP000664698">
    <property type="component" value="Unassembled WGS sequence"/>
</dbReference>
<sequence length="248" mass="27010">MNTTNNTVLITGGSAGIGFALAKLLSEKGNTVIITGRNQERLLQASAKLKNVHPIVSDIADPDDMDLLVAEIMVEFPTLNLVVNNAGRAFLHDLTEENTNASEIARKEMLTNYLSVIRLNERLLPLLKKQESAAIVNVSSIVAFVPGKLATYSASKAALHSYTQSLRMALEQDSRVKVFELMPPLVDTELSAPIGGKNGISPTVVAEQFVNALANDDYEIRVGNTEDLYRLYLSSPKEALQLMQGVRT</sequence>
<dbReference type="Gene3D" id="3.40.50.720">
    <property type="entry name" value="NAD(P)-binding Rossmann-like Domain"/>
    <property type="match status" value="1"/>
</dbReference>
<dbReference type="SMART" id="SM00822">
    <property type="entry name" value="PKS_KR"/>
    <property type="match status" value="1"/>
</dbReference>
<organism evidence="5 6">
    <name type="scientific">Algoriphagus aestuariicola</name>
    <dbReference type="NCBI Taxonomy" id="1852016"/>
    <lineage>
        <taxon>Bacteria</taxon>
        <taxon>Pseudomonadati</taxon>
        <taxon>Bacteroidota</taxon>
        <taxon>Cytophagia</taxon>
        <taxon>Cytophagales</taxon>
        <taxon>Cyclobacteriaceae</taxon>
        <taxon>Algoriphagus</taxon>
    </lineage>
</organism>
<dbReference type="InterPro" id="IPR002347">
    <property type="entry name" value="SDR_fam"/>
</dbReference>
<dbReference type="Pfam" id="PF00106">
    <property type="entry name" value="adh_short"/>
    <property type="match status" value="1"/>
</dbReference>
<evidence type="ECO:0000259" key="4">
    <source>
        <dbReference type="SMART" id="SM00822"/>
    </source>
</evidence>
<reference evidence="5 6" key="1">
    <citation type="submission" date="2021-03" db="EMBL/GenBank/DDBJ databases">
        <title>novel species isolated from a fishpond in China.</title>
        <authorList>
            <person name="Lu H."/>
            <person name="Cai Z."/>
        </authorList>
    </citation>
    <scope>NUCLEOTIDE SEQUENCE [LARGE SCALE GENOMIC DNA]</scope>
    <source>
        <strain evidence="5 6">JCM 31546</strain>
    </source>
</reference>
<gene>
    <name evidence="5" type="ORF">J0A67_03725</name>
</gene>
<dbReference type="PROSITE" id="PS00061">
    <property type="entry name" value="ADH_SHORT"/>
    <property type="match status" value="1"/>
</dbReference>